<dbReference type="InterPro" id="IPR016905">
    <property type="entry name" value="Glycyl_radical_YjjI-like"/>
</dbReference>
<reference evidence="1 2" key="1">
    <citation type="submission" date="2014-07" db="EMBL/GenBank/DDBJ databases">
        <title>Draft genome of Clostridium celerecrescens 152B isolated from sediments associated with methane hydrate from Krishna Godavari basin.</title>
        <authorList>
            <person name="Honkalas V.S."/>
            <person name="Dabir A.P."/>
            <person name="Arora P."/>
            <person name="Dhakephalkar P.K."/>
        </authorList>
    </citation>
    <scope>NUCLEOTIDE SEQUENCE [LARGE SCALE GENOMIC DNA]</scope>
    <source>
        <strain evidence="1 2">152B</strain>
    </source>
</reference>
<dbReference type="RefSeq" id="WP_038281375.1">
    <property type="nucleotide sequence ID" value="NZ_JPME01000014.1"/>
</dbReference>
<evidence type="ECO:0000313" key="2">
    <source>
        <dbReference type="Proteomes" id="UP000028525"/>
    </source>
</evidence>
<dbReference type="NCBIfam" id="TIGR04040">
    <property type="entry name" value="glycyl_YjjI"/>
    <property type="match status" value="1"/>
</dbReference>
<dbReference type="STRING" id="29354.IO98_12525"/>
<sequence length="498" mass="56116">MNKILDIVTSKNLTYEQKVVALAHAAENSLEVLSIPERTHHYMDTGAICDLDEGHAPYRPRYIMPDYEKAVKNGCEFLQMEAPKDLDEVLQYLTILYRHVPSITSYPVYLGNIDKLIEPFLNGVTDEEAEKKLKLFLIYLDRTITDGFCHANLGPEETRAGRLILKLEKELQNAVPNLTLKYDKDITPDSYAELALYTSLYCANPAICNHKMHKDTYGDYGISSCYNILPIGGGSYTLARIVLPRLAAEAKGREQFLTELLPDCLSCMGDYMNERIRFLVEESNFFETSFLSTEGLISRDKFLAMFGVVGLAECTNMLMGDPQKTYGHNEEADDLAEQIMQVIADYAGSVKAVYSEVFDNHFALHAQVGIDSDHGITSGVRIPVGMEPELMYDHLRHSARFHKFFPTGCADIFSFDPTGRNNPAAMLDIVKGAFSLGDKYISFYASDSDLVRITGYLVKRSEMEKYYEGEAVLQNTVHLGGDNYRNAHLENRKVRGLQ</sequence>
<dbReference type="Pfam" id="PF11230">
    <property type="entry name" value="YjjI-like"/>
    <property type="match status" value="1"/>
</dbReference>
<keyword evidence="2" id="KW-1185">Reference proteome</keyword>
<name>A0A084JLW6_9FIRM</name>
<dbReference type="SUPFAM" id="SSF51998">
    <property type="entry name" value="PFL-like glycyl radical enzymes"/>
    <property type="match status" value="1"/>
</dbReference>
<evidence type="ECO:0008006" key="3">
    <source>
        <dbReference type="Google" id="ProtNLM"/>
    </source>
</evidence>
<dbReference type="Proteomes" id="UP000028525">
    <property type="component" value="Unassembled WGS sequence"/>
</dbReference>
<comment type="caution">
    <text evidence="1">The sequence shown here is derived from an EMBL/GenBank/DDBJ whole genome shotgun (WGS) entry which is preliminary data.</text>
</comment>
<dbReference type="Gene3D" id="3.20.70.20">
    <property type="match status" value="1"/>
</dbReference>
<dbReference type="EMBL" id="JPME01000014">
    <property type="protein sequence ID" value="KEZ89950.1"/>
    <property type="molecule type" value="Genomic_DNA"/>
</dbReference>
<proteinExistence type="predicted"/>
<dbReference type="OrthoDB" id="6189458at2"/>
<dbReference type="AlphaFoldDB" id="A0A084JLW6"/>
<dbReference type="PIRSF" id="PIRSF028991">
    <property type="entry name" value="Glycl_rad_HI0521_prd"/>
    <property type="match status" value="1"/>
</dbReference>
<protein>
    <recommendedName>
        <fullName evidence="3">YjjI family glycine radical enzyme</fullName>
    </recommendedName>
</protein>
<organism evidence="1 2">
    <name type="scientific">Lacrimispora celerecrescens</name>
    <dbReference type="NCBI Taxonomy" id="29354"/>
    <lineage>
        <taxon>Bacteria</taxon>
        <taxon>Bacillati</taxon>
        <taxon>Bacillota</taxon>
        <taxon>Clostridia</taxon>
        <taxon>Lachnospirales</taxon>
        <taxon>Lachnospiraceae</taxon>
        <taxon>Lacrimispora</taxon>
    </lineage>
</organism>
<accession>A0A084JLW6</accession>
<evidence type="ECO:0000313" key="1">
    <source>
        <dbReference type="EMBL" id="KEZ89950.1"/>
    </source>
</evidence>
<gene>
    <name evidence="1" type="ORF">IO98_12525</name>
</gene>